<name>A0A8D4VNG6_9GAMM</name>
<dbReference type="RefSeq" id="WP_221048672.1">
    <property type="nucleotide sequence ID" value="NZ_AP019782.1"/>
</dbReference>
<dbReference type="SFLD" id="SFLDG01150">
    <property type="entry name" value="Main.1:_Beta-like"/>
    <property type="match status" value="1"/>
</dbReference>
<evidence type="ECO:0000259" key="1">
    <source>
        <dbReference type="PROSITE" id="PS50404"/>
    </source>
</evidence>
<dbReference type="EMBL" id="AP019782">
    <property type="protein sequence ID" value="BBL70836.1"/>
    <property type="molecule type" value="Genomic_DNA"/>
</dbReference>
<protein>
    <submittedName>
        <fullName evidence="3">Glutathione S-transferase</fullName>
    </submittedName>
</protein>
<dbReference type="PROSITE" id="PS50405">
    <property type="entry name" value="GST_CTER"/>
    <property type="match status" value="1"/>
</dbReference>
<dbReference type="PANTHER" id="PTHR44051">
    <property type="entry name" value="GLUTATHIONE S-TRANSFERASE-RELATED"/>
    <property type="match status" value="1"/>
</dbReference>
<feature type="domain" description="GST C-terminal" evidence="2">
    <location>
        <begin position="85"/>
        <end position="207"/>
    </location>
</feature>
<dbReference type="KEGG" id="moz:MoryE10_14420"/>
<evidence type="ECO:0000313" key="4">
    <source>
        <dbReference type="Proteomes" id="UP000824988"/>
    </source>
</evidence>
<dbReference type="PROSITE" id="PS50404">
    <property type="entry name" value="GST_NTER"/>
    <property type="match status" value="1"/>
</dbReference>
<feature type="domain" description="GST N-terminal" evidence="1">
    <location>
        <begin position="1"/>
        <end position="80"/>
    </location>
</feature>
<keyword evidence="4" id="KW-1185">Reference proteome</keyword>
<organism evidence="3 4">
    <name type="scientific">Methylogaea oryzae</name>
    <dbReference type="NCBI Taxonomy" id="1295382"/>
    <lineage>
        <taxon>Bacteria</taxon>
        <taxon>Pseudomonadati</taxon>
        <taxon>Pseudomonadota</taxon>
        <taxon>Gammaproteobacteria</taxon>
        <taxon>Methylococcales</taxon>
        <taxon>Methylococcaceae</taxon>
        <taxon>Methylogaea</taxon>
    </lineage>
</organism>
<dbReference type="SFLD" id="SFLDG00358">
    <property type="entry name" value="Main_(cytGST)"/>
    <property type="match status" value="1"/>
</dbReference>
<dbReference type="AlphaFoldDB" id="A0A8D4VNG6"/>
<dbReference type="PANTHER" id="PTHR44051:SF8">
    <property type="entry name" value="GLUTATHIONE S-TRANSFERASE GSTA"/>
    <property type="match status" value="1"/>
</dbReference>
<evidence type="ECO:0000259" key="2">
    <source>
        <dbReference type="PROSITE" id="PS50405"/>
    </source>
</evidence>
<dbReference type="Pfam" id="PF13410">
    <property type="entry name" value="GST_C_2"/>
    <property type="match status" value="1"/>
</dbReference>
<dbReference type="SFLD" id="SFLDS00019">
    <property type="entry name" value="Glutathione_Transferase_(cytos"/>
    <property type="match status" value="1"/>
</dbReference>
<dbReference type="Proteomes" id="UP000824988">
    <property type="component" value="Chromosome"/>
</dbReference>
<evidence type="ECO:0000313" key="3">
    <source>
        <dbReference type="EMBL" id="BBL70836.1"/>
    </source>
</evidence>
<dbReference type="Pfam" id="PF02798">
    <property type="entry name" value="GST_N"/>
    <property type="match status" value="1"/>
</dbReference>
<sequence>MKLYYHPLSPFARKVFIVAEQLGVKLETQMVDLLAGGGQTPDFLRLNPQGKVPTLVDGDFSLWESNAIVQYLAEKAPASSLLPNDARSRADILRWQFWESSSWAPACMVFVYERLLKPKMGQGEIDPGKLKRGEEKFRPLAKMLDDHLSTHAWLVGDGLTLADLSVAPILMYAEAAAYPMEGYPHLAGWFGKIQQLPAWLATAQPPA</sequence>
<gene>
    <name evidence="3" type="ORF">MoryE10_14420</name>
</gene>
<proteinExistence type="predicted"/>
<accession>A0A8D4VNG6</accession>
<dbReference type="InterPro" id="IPR040079">
    <property type="entry name" value="Glutathione_S-Trfase"/>
</dbReference>
<dbReference type="InterPro" id="IPR004045">
    <property type="entry name" value="Glutathione_S-Trfase_N"/>
</dbReference>
<dbReference type="InterPro" id="IPR010987">
    <property type="entry name" value="Glutathione-S-Trfase_C-like"/>
</dbReference>
<reference evidence="3" key="1">
    <citation type="submission" date="2019-06" db="EMBL/GenBank/DDBJ databases">
        <title>Complete genome sequence of Methylogaea oryzae strain JCM16910.</title>
        <authorList>
            <person name="Asakawa S."/>
        </authorList>
    </citation>
    <scope>NUCLEOTIDE SEQUENCE</scope>
    <source>
        <strain evidence="3">E10</strain>
    </source>
</reference>